<sequence length="91" mass="10521">MARAQQTPVKWHTWLTLALILFLAGHTGYVLVQDGRWFTAMLIALIYPIGGAVQWWVWRRSADPPVAHAYDRDLPMIMVAQLLFAMLTVWR</sequence>
<dbReference type="RefSeq" id="WP_146157199.1">
    <property type="nucleotide sequence ID" value="NZ_PVNL01000004.1"/>
</dbReference>
<evidence type="ECO:0000313" key="3">
    <source>
        <dbReference type="Proteomes" id="UP000238823"/>
    </source>
</evidence>
<dbReference type="AlphaFoldDB" id="A0A2S9YYC0"/>
<comment type="caution">
    <text evidence="2">The sequence shown here is derived from an EMBL/GenBank/DDBJ whole genome shotgun (WGS) entry which is preliminary data.</text>
</comment>
<protein>
    <submittedName>
        <fullName evidence="2">Uncharacterized protein</fullName>
    </submittedName>
</protein>
<keyword evidence="1" id="KW-0472">Membrane</keyword>
<feature type="transmembrane region" description="Helical" evidence="1">
    <location>
        <begin position="37"/>
        <end position="58"/>
    </location>
</feature>
<name>A0A2S9YYC0_9BACT</name>
<evidence type="ECO:0000256" key="1">
    <source>
        <dbReference type="SAM" id="Phobius"/>
    </source>
</evidence>
<proteinExistence type="predicted"/>
<reference evidence="2 3" key="1">
    <citation type="submission" date="2018-03" db="EMBL/GenBank/DDBJ databases">
        <title>Draft Genome Sequences of the Obligatory Marine Myxobacteria Enhygromyxa salina SWB007.</title>
        <authorList>
            <person name="Poehlein A."/>
            <person name="Moghaddam J.A."/>
            <person name="Harms H."/>
            <person name="Alanjari M."/>
            <person name="Koenig G.M."/>
            <person name="Daniel R."/>
            <person name="Schaeberle T.F."/>
        </authorList>
    </citation>
    <scope>NUCLEOTIDE SEQUENCE [LARGE SCALE GENOMIC DNA]</scope>
    <source>
        <strain evidence="2 3">SWB007</strain>
    </source>
</reference>
<gene>
    <name evidence="2" type="ORF">ENSA7_02780</name>
</gene>
<dbReference type="EMBL" id="PVNL01000004">
    <property type="protein sequence ID" value="PRQ10072.1"/>
    <property type="molecule type" value="Genomic_DNA"/>
</dbReference>
<keyword evidence="1" id="KW-0812">Transmembrane</keyword>
<evidence type="ECO:0000313" key="2">
    <source>
        <dbReference type="EMBL" id="PRQ10072.1"/>
    </source>
</evidence>
<keyword evidence="1" id="KW-1133">Transmembrane helix</keyword>
<dbReference type="Proteomes" id="UP000238823">
    <property type="component" value="Unassembled WGS sequence"/>
</dbReference>
<feature type="transmembrane region" description="Helical" evidence="1">
    <location>
        <begin position="12"/>
        <end position="31"/>
    </location>
</feature>
<organism evidence="2 3">
    <name type="scientific">Enhygromyxa salina</name>
    <dbReference type="NCBI Taxonomy" id="215803"/>
    <lineage>
        <taxon>Bacteria</taxon>
        <taxon>Pseudomonadati</taxon>
        <taxon>Myxococcota</taxon>
        <taxon>Polyangia</taxon>
        <taxon>Nannocystales</taxon>
        <taxon>Nannocystaceae</taxon>
        <taxon>Enhygromyxa</taxon>
    </lineage>
</organism>
<accession>A0A2S9YYC0</accession>